<protein>
    <submittedName>
        <fullName evidence="1">Uncharacterized protein</fullName>
    </submittedName>
</protein>
<comment type="caution">
    <text evidence="1">The sequence shown here is derived from an EMBL/GenBank/DDBJ whole genome shotgun (WGS) entry which is preliminary data.</text>
</comment>
<gene>
    <name evidence="1" type="ORF">F5050DRAFT_1700986</name>
</gene>
<accession>A0ABQ8PWK7</accession>
<dbReference type="Proteomes" id="UP001163828">
    <property type="component" value="Unassembled WGS sequence"/>
</dbReference>
<reference evidence="1" key="1">
    <citation type="submission" date="2022-08" db="EMBL/GenBank/DDBJ databases">
        <authorList>
            <consortium name="DOE Joint Genome Institute"/>
            <person name="Min B."/>
            <person name="Riley R."/>
            <person name="Sierra-Patev S."/>
            <person name="Naranjo-Ortiz M."/>
            <person name="Looney B."/>
            <person name="Konkel Z."/>
            <person name="Slot J.C."/>
            <person name="Sakamoto Y."/>
            <person name="Steenwyk J.L."/>
            <person name="Rokas A."/>
            <person name="Carro J."/>
            <person name="Camarero S."/>
            <person name="Ferreira P."/>
            <person name="Molpeceres G."/>
            <person name="Ruiz-Duenas F.J."/>
            <person name="Serrano A."/>
            <person name="Henrissat B."/>
            <person name="Drula E."/>
            <person name="Hughes K.W."/>
            <person name="Mata J.L."/>
            <person name="Ishikawa N.K."/>
            <person name="Vargas-Isla R."/>
            <person name="Ushijima S."/>
            <person name="Smith C.A."/>
            <person name="Ahrendt S."/>
            <person name="Andreopoulos W."/>
            <person name="He G."/>
            <person name="Labutti K."/>
            <person name="Lipzen A."/>
            <person name="Ng V."/>
            <person name="Sandor L."/>
            <person name="Barry K."/>
            <person name="Martinez A.T."/>
            <person name="Xiao Y."/>
            <person name="Gibbons J.G."/>
            <person name="Terashima K."/>
            <person name="Hibbett D.S."/>
            <person name="Grigoriev I.V."/>
        </authorList>
    </citation>
    <scope>NUCLEOTIDE SEQUENCE</scope>
    <source>
        <strain evidence="1">TFB10827</strain>
    </source>
</reference>
<name>A0ABQ8PWK7_9AGAR</name>
<keyword evidence="2" id="KW-1185">Reference proteome</keyword>
<evidence type="ECO:0000313" key="2">
    <source>
        <dbReference type="Proteomes" id="UP001163828"/>
    </source>
</evidence>
<organism evidence="1 2">
    <name type="scientific">Lentinula boryana</name>
    <dbReference type="NCBI Taxonomy" id="40481"/>
    <lineage>
        <taxon>Eukaryota</taxon>
        <taxon>Fungi</taxon>
        <taxon>Dikarya</taxon>
        <taxon>Basidiomycota</taxon>
        <taxon>Agaricomycotina</taxon>
        <taxon>Agaricomycetes</taxon>
        <taxon>Agaricomycetidae</taxon>
        <taxon>Agaricales</taxon>
        <taxon>Marasmiineae</taxon>
        <taxon>Omphalotaceae</taxon>
        <taxon>Lentinula</taxon>
    </lineage>
</organism>
<proteinExistence type="predicted"/>
<dbReference type="EMBL" id="MU791427">
    <property type="protein sequence ID" value="KAJ3990823.1"/>
    <property type="molecule type" value="Genomic_DNA"/>
</dbReference>
<sequence>MSTFLCSVCDIRGKDQIYSTDHEQWIRRDVNELRKWARAYKNAQTLAKHKEIFETYSVQWSSLWLLEYWDPTTMLVIDAMHCILEGLVHYHCRHMLRLDASTAKISSDGLKIAFEWPWVPYSHEAAQLDCQLLEKHKHVVVKMQETLSLSITGKNSITLDQMWTRLSNQSKKGALEFIVHTLGLSRVLVDIDEQLSSLYVIRAKKTSKRKDKTQLKFPEGQQACTLHQLIALLLNWRLHQPHSSDAYLIPTGTPETLSFIQTVIRETLKPSCVESVPKDFGEAKAGSIKVHEWLILSTRYLPIVLVIRWGDNDGLVKFSDRTLSNRLITLPNRSL</sequence>
<evidence type="ECO:0000313" key="1">
    <source>
        <dbReference type="EMBL" id="KAJ3990823.1"/>
    </source>
</evidence>